<comment type="caution">
    <text evidence="1">The sequence shown here is derived from an EMBL/GenBank/DDBJ whole genome shotgun (WGS) entry which is preliminary data.</text>
</comment>
<accession>A0ABV6C5D4</accession>
<dbReference type="Proteomes" id="UP001589788">
    <property type="component" value="Unassembled WGS sequence"/>
</dbReference>
<proteinExistence type="predicted"/>
<protein>
    <submittedName>
        <fullName evidence="1">Uncharacterized protein</fullName>
    </submittedName>
</protein>
<name>A0ABV6C5D4_9ACTN</name>
<reference evidence="1 2" key="1">
    <citation type="submission" date="2024-09" db="EMBL/GenBank/DDBJ databases">
        <authorList>
            <person name="Sun Q."/>
            <person name="Mori K."/>
        </authorList>
    </citation>
    <scope>NUCLEOTIDE SEQUENCE [LARGE SCALE GENOMIC DNA]</scope>
    <source>
        <strain evidence="1 2">JCM 15389</strain>
    </source>
</reference>
<sequence length="69" mass="7531">MGMSDDDEAIGAEVLTSHQRAARTYRKGRVCAEPGCQTVLSIYNPQDRCAAHELVVVDSGRRRSLPKAS</sequence>
<dbReference type="RefSeq" id="WP_248106104.1">
    <property type="nucleotide sequence ID" value="NZ_JAKHEX010000004.1"/>
</dbReference>
<keyword evidence="2" id="KW-1185">Reference proteome</keyword>
<organism evidence="1 2">
    <name type="scientific">Aciditerrimonas ferrireducens</name>
    <dbReference type="NCBI Taxonomy" id="667306"/>
    <lineage>
        <taxon>Bacteria</taxon>
        <taxon>Bacillati</taxon>
        <taxon>Actinomycetota</taxon>
        <taxon>Acidimicrobiia</taxon>
        <taxon>Acidimicrobiales</taxon>
        <taxon>Acidimicrobiaceae</taxon>
        <taxon>Aciditerrimonas</taxon>
    </lineage>
</organism>
<gene>
    <name evidence="1" type="ORF">ACFFRE_10265</name>
</gene>
<evidence type="ECO:0000313" key="2">
    <source>
        <dbReference type="Proteomes" id="UP001589788"/>
    </source>
</evidence>
<evidence type="ECO:0000313" key="1">
    <source>
        <dbReference type="EMBL" id="MFC0082513.1"/>
    </source>
</evidence>
<dbReference type="EMBL" id="JBHLYQ010000110">
    <property type="protein sequence ID" value="MFC0082513.1"/>
    <property type="molecule type" value="Genomic_DNA"/>
</dbReference>